<feature type="compositionally biased region" description="Low complexity" evidence="7">
    <location>
        <begin position="347"/>
        <end position="362"/>
    </location>
</feature>
<dbReference type="Proteomes" id="UP001313282">
    <property type="component" value="Unassembled WGS sequence"/>
</dbReference>
<dbReference type="Pfam" id="PF00250">
    <property type="entry name" value="Forkhead"/>
    <property type="match status" value="1"/>
</dbReference>
<sequence>MVWEHARLPSSASESIFPHMSHTHCGSNLSDQVFSMIPGVPSPFLTTIPDEINSYTRSSPVPVFAPQFNMQAAPGYSQEDHHFDPLMHQQMGDVSPPYLMQQWTPAPHQQIHSGDDVYTQSMVDGSVMGPGTPPGTVYETSTREMSLMTQSYQPAERSPSEESLPSYAEMIYMALMSVPSHQMNLQEIYQWFRDTYPRFKYDSTKGWMNSIRHNLSMNGAFVKVEKQNGESGKGFLWLLAPAAVESGIQSTTRYRKQGKAGERVALTPDASYSCFATPKRHRAGKKPQTKASRPRITNGKKTQRKQLVNMQPKKQLESTSFSDFECTGSVVHTPVSSDGPPMTPDLSSHSSESFSETLSISSRHATPALRPTEWQSPVSAHGHGSPMWMSDDGFCAFEPVSYSQYNGDFDHHAF</sequence>
<dbReference type="EMBL" id="JAVHNR010000004">
    <property type="protein sequence ID" value="KAK6344673.1"/>
    <property type="molecule type" value="Genomic_DNA"/>
</dbReference>
<dbReference type="PROSITE" id="PS50039">
    <property type="entry name" value="FORK_HEAD_3"/>
    <property type="match status" value="1"/>
</dbReference>
<proteinExistence type="predicted"/>
<dbReference type="SMART" id="SM00339">
    <property type="entry name" value="FH"/>
    <property type="match status" value="1"/>
</dbReference>
<evidence type="ECO:0000256" key="1">
    <source>
        <dbReference type="ARBA" id="ARBA00004123"/>
    </source>
</evidence>
<feature type="DNA-binding region" description="Fork-head" evidence="6">
    <location>
        <begin position="166"/>
        <end position="258"/>
    </location>
</feature>
<evidence type="ECO:0000256" key="6">
    <source>
        <dbReference type="PROSITE-ProRule" id="PRU00089"/>
    </source>
</evidence>
<evidence type="ECO:0000256" key="3">
    <source>
        <dbReference type="ARBA" id="ARBA00023125"/>
    </source>
</evidence>
<organism evidence="9 10">
    <name type="scientific">Orbilia javanica</name>
    <dbReference type="NCBI Taxonomy" id="47235"/>
    <lineage>
        <taxon>Eukaryota</taxon>
        <taxon>Fungi</taxon>
        <taxon>Dikarya</taxon>
        <taxon>Ascomycota</taxon>
        <taxon>Pezizomycotina</taxon>
        <taxon>Orbiliomycetes</taxon>
        <taxon>Orbiliales</taxon>
        <taxon>Orbiliaceae</taxon>
        <taxon>Orbilia</taxon>
    </lineage>
</organism>
<feature type="region of interest" description="Disordered" evidence="7">
    <location>
        <begin position="332"/>
        <end position="383"/>
    </location>
</feature>
<keyword evidence="10" id="KW-1185">Reference proteome</keyword>
<keyword evidence="4" id="KW-0804">Transcription</keyword>
<dbReference type="Gene3D" id="1.10.10.10">
    <property type="entry name" value="Winged helix-like DNA-binding domain superfamily/Winged helix DNA-binding domain"/>
    <property type="match status" value="1"/>
</dbReference>
<dbReference type="PANTHER" id="PTHR45881">
    <property type="entry name" value="CHECKPOINT SUPPRESSOR 1-LIKE, ISOFORM A-RELATED"/>
    <property type="match status" value="1"/>
</dbReference>
<evidence type="ECO:0000256" key="4">
    <source>
        <dbReference type="ARBA" id="ARBA00023163"/>
    </source>
</evidence>
<accession>A0AAN8MSY5</accession>
<dbReference type="GO" id="GO:0005634">
    <property type="term" value="C:nucleus"/>
    <property type="evidence" value="ECO:0007669"/>
    <property type="project" value="UniProtKB-SubCell"/>
</dbReference>
<evidence type="ECO:0000256" key="2">
    <source>
        <dbReference type="ARBA" id="ARBA00023015"/>
    </source>
</evidence>
<protein>
    <recommendedName>
        <fullName evidence="8">Fork-head domain-containing protein</fullName>
    </recommendedName>
</protein>
<dbReference type="InterPro" id="IPR036388">
    <property type="entry name" value="WH-like_DNA-bd_sf"/>
</dbReference>
<evidence type="ECO:0000256" key="7">
    <source>
        <dbReference type="SAM" id="MobiDB-lite"/>
    </source>
</evidence>
<gene>
    <name evidence="9" type="ORF">TWF718_006631</name>
</gene>
<evidence type="ECO:0000313" key="9">
    <source>
        <dbReference type="EMBL" id="KAK6344673.1"/>
    </source>
</evidence>
<dbReference type="GO" id="GO:0000978">
    <property type="term" value="F:RNA polymerase II cis-regulatory region sequence-specific DNA binding"/>
    <property type="evidence" value="ECO:0007669"/>
    <property type="project" value="TreeGrafter"/>
</dbReference>
<reference evidence="9 10" key="1">
    <citation type="submission" date="2019-10" db="EMBL/GenBank/DDBJ databases">
        <authorList>
            <person name="Palmer J.M."/>
        </authorList>
    </citation>
    <scope>NUCLEOTIDE SEQUENCE [LARGE SCALE GENOMIC DNA]</scope>
    <source>
        <strain evidence="9 10">TWF718</strain>
    </source>
</reference>
<name>A0AAN8MSY5_9PEZI</name>
<dbReference type="SUPFAM" id="SSF46785">
    <property type="entry name" value="Winged helix' DNA-binding domain"/>
    <property type="match status" value="1"/>
</dbReference>
<keyword evidence="2" id="KW-0805">Transcription regulation</keyword>
<feature type="compositionally biased region" description="Basic residues" evidence="7">
    <location>
        <begin position="278"/>
        <end position="288"/>
    </location>
</feature>
<evidence type="ECO:0000256" key="5">
    <source>
        <dbReference type="ARBA" id="ARBA00023242"/>
    </source>
</evidence>
<comment type="caution">
    <text evidence="9">The sequence shown here is derived from an EMBL/GenBank/DDBJ whole genome shotgun (WGS) entry which is preliminary data.</text>
</comment>
<feature type="region of interest" description="Disordered" evidence="7">
    <location>
        <begin position="278"/>
        <end position="320"/>
    </location>
</feature>
<dbReference type="PANTHER" id="PTHR45881:SF5">
    <property type="entry name" value="FORK-HEAD DOMAIN-CONTAINING PROTEIN"/>
    <property type="match status" value="1"/>
</dbReference>
<dbReference type="InterPro" id="IPR036390">
    <property type="entry name" value="WH_DNA-bd_sf"/>
</dbReference>
<dbReference type="GO" id="GO:0000981">
    <property type="term" value="F:DNA-binding transcription factor activity, RNA polymerase II-specific"/>
    <property type="evidence" value="ECO:0007669"/>
    <property type="project" value="TreeGrafter"/>
</dbReference>
<evidence type="ECO:0000259" key="8">
    <source>
        <dbReference type="PROSITE" id="PS50039"/>
    </source>
</evidence>
<comment type="subcellular location">
    <subcellularLocation>
        <location evidence="1 6">Nucleus</location>
    </subcellularLocation>
</comment>
<dbReference type="CDD" id="cd00059">
    <property type="entry name" value="FH_FOX"/>
    <property type="match status" value="1"/>
</dbReference>
<keyword evidence="5 6" id="KW-0539">Nucleus</keyword>
<dbReference type="AlphaFoldDB" id="A0AAN8MSY5"/>
<dbReference type="InterPro" id="IPR001766">
    <property type="entry name" value="Fork_head_dom"/>
</dbReference>
<dbReference type="PRINTS" id="PR00053">
    <property type="entry name" value="FORKHEAD"/>
</dbReference>
<feature type="domain" description="Fork-head" evidence="8">
    <location>
        <begin position="166"/>
        <end position="258"/>
    </location>
</feature>
<evidence type="ECO:0000313" key="10">
    <source>
        <dbReference type="Proteomes" id="UP001313282"/>
    </source>
</evidence>
<keyword evidence="3 6" id="KW-0238">DNA-binding</keyword>